<proteinExistence type="predicted"/>
<reference evidence="1" key="1">
    <citation type="submission" date="2018-05" db="EMBL/GenBank/DDBJ databases">
        <authorList>
            <person name="Lanie J.A."/>
            <person name="Ng W.-L."/>
            <person name="Kazmierczak K.M."/>
            <person name="Andrzejewski T.M."/>
            <person name="Davidsen T.M."/>
            <person name="Wayne K.J."/>
            <person name="Tettelin H."/>
            <person name="Glass J.I."/>
            <person name="Rusch D."/>
            <person name="Podicherti R."/>
            <person name="Tsui H.-C.T."/>
            <person name="Winkler M.E."/>
        </authorList>
    </citation>
    <scope>NUCLEOTIDE SEQUENCE</scope>
</reference>
<gene>
    <name evidence="1" type="ORF">METZ01_LOCUS78148</name>
</gene>
<evidence type="ECO:0000313" key="1">
    <source>
        <dbReference type="EMBL" id="SVA25294.1"/>
    </source>
</evidence>
<dbReference type="Gene3D" id="3.30.530.20">
    <property type="match status" value="1"/>
</dbReference>
<dbReference type="InterPro" id="IPR023393">
    <property type="entry name" value="START-like_dom_sf"/>
</dbReference>
<organism evidence="1">
    <name type="scientific">marine metagenome</name>
    <dbReference type="NCBI Taxonomy" id="408172"/>
    <lineage>
        <taxon>unclassified sequences</taxon>
        <taxon>metagenomes</taxon>
        <taxon>ecological metagenomes</taxon>
    </lineage>
</organism>
<sequence>MTDPGKMDLWSFGTWRVSVKSDGLVVGTAIYDGAQVFVRIEPHPARLLVDYQVGSAADNLQPRISVRVTPGTVIGAPRDSCLLTMTALRVDGMDETRWSRLTQAHALEVELIKSLVETGFDHRALPPSEPGSGV</sequence>
<name>A0A381UBF6_9ZZZZ</name>
<protein>
    <submittedName>
        <fullName evidence="1">Uncharacterized protein</fullName>
    </submittedName>
</protein>
<dbReference type="EMBL" id="UINC01006072">
    <property type="protein sequence ID" value="SVA25294.1"/>
    <property type="molecule type" value="Genomic_DNA"/>
</dbReference>
<dbReference type="AlphaFoldDB" id="A0A381UBF6"/>
<accession>A0A381UBF6</accession>